<dbReference type="PANTHER" id="PTHR34142">
    <property type="entry name" value="ENDO-BETA-1,4-GLUCANASE A"/>
    <property type="match status" value="1"/>
</dbReference>
<dbReference type="KEGG" id="lck:HN018_13605"/>
<name>A0A6M8HRP6_9PROT</name>
<evidence type="ECO:0000256" key="3">
    <source>
        <dbReference type="RuleBase" id="RU361153"/>
    </source>
</evidence>
<dbReference type="RefSeq" id="WP_171836660.1">
    <property type="nucleotide sequence ID" value="NZ_CP053708.1"/>
</dbReference>
<comment type="similarity">
    <text evidence="3">Belongs to the glycosyl hydrolase 5 (cellulase A) family.</text>
</comment>
<dbReference type="SUPFAM" id="SSF51445">
    <property type="entry name" value="(Trans)glycosidases"/>
    <property type="match status" value="1"/>
</dbReference>
<dbReference type="PANTHER" id="PTHR34142:SF1">
    <property type="entry name" value="GLYCOSIDE HYDROLASE FAMILY 5 DOMAIN-CONTAINING PROTEIN"/>
    <property type="match status" value="1"/>
</dbReference>
<dbReference type="InterPro" id="IPR001547">
    <property type="entry name" value="Glyco_hydro_5"/>
</dbReference>
<organism evidence="5 6">
    <name type="scientific">Lichenicola cladoniae</name>
    <dbReference type="NCBI Taxonomy" id="1484109"/>
    <lineage>
        <taxon>Bacteria</taxon>
        <taxon>Pseudomonadati</taxon>
        <taxon>Pseudomonadota</taxon>
        <taxon>Alphaproteobacteria</taxon>
        <taxon>Acetobacterales</taxon>
        <taxon>Acetobacteraceae</taxon>
        <taxon>Lichenicola</taxon>
    </lineage>
</organism>
<dbReference type="EMBL" id="CP053708">
    <property type="protein sequence ID" value="QKE90937.1"/>
    <property type="molecule type" value="Genomic_DNA"/>
</dbReference>
<gene>
    <name evidence="5" type="ORF">HN018_13605</name>
</gene>
<dbReference type="InterPro" id="IPR018087">
    <property type="entry name" value="Glyco_hydro_5_CS"/>
</dbReference>
<evidence type="ECO:0000256" key="2">
    <source>
        <dbReference type="ARBA" id="ARBA00023295"/>
    </source>
</evidence>
<reference evidence="5 6" key="1">
    <citation type="journal article" date="2014" name="World J. Microbiol. Biotechnol.">
        <title>Biodiversity and physiological characteristics of Antarctic and Arctic lichens-associated bacteria.</title>
        <authorList>
            <person name="Lee Y.M."/>
            <person name="Kim E.H."/>
            <person name="Lee H.K."/>
            <person name="Hong S.G."/>
        </authorList>
    </citation>
    <scope>NUCLEOTIDE SEQUENCE [LARGE SCALE GENOMIC DNA]</scope>
    <source>
        <strain evidence="5 6">PAMC 26569</strain>
    </source>
</reference>
<evidence type="ECO:0000259" key="4">
    <source>
        <dbReference type="Pfam" id="PF00150"/>
    </source>
</evidence>
<keyword evidence="1 3" id="KW-0378">Hydrolase</keyword>
<dbReference type="PROSITE" id="PS00659">
    <property type="entry name" value="GLYCOSYL_HYDROL_F5"/>
    <property type="match status" value="1"/>
</dbReference>
<evidence type="ECO:0000313" key="6">
    <source>
        <dbReference type="Proteomes" id="UP000500767"/>
    </source>
</evidence>
<keyword evidence="2 3" id="KW-0326">Glycosidase</keyword>
<dbReference type="InterPro" id="IPR017853">
    <property type="entry name" value="GH"/>
</dbReference>
<dbReference type="Proteomes" id="UP000500767">
    <property type="component" value="Chromosome"/>
</dbReference>
<dbReference type="GO" id="GO:0004553">
    <property type="term" value="F:hydrolase activity, hydrolyzing O-glycosyl compounds"/>
    <property type="evidence" value="ECO:0007669"/>
    <property type="project" value="InterPro"/>
</dbReference>
<dbReference type="Gene3D" id="3.20.20.80">
    <property type="entry name" value="Glycosidases"/>
    <property type="match status" value="1"/>
</dbReference>
<dbReference type="GO" id="GO:0009251">
    <property type="term" value="P:glucan catabolic process"/>
    <property type="evidence" value="ECO:0007669"/>
    <property type="project" value="TreeGrafter"/>
</dbReference>
<dbReference type="AlphaFoldDB" id="A0A6M8HRP6"/>
<protein>
    <submittedName>
        <fullName evidence="5">Cellulase family glycosylhydrolase</fullName>
    </submittedName>
</protein>
<dbReference type="Pfam" id="PF00150">
    <property type="entry name" value="Cellulase"/>
    <property type="match status" value="1"/>
</dbReference>
<accession>A0A6M8HRP6</accession>
<proteinExistence type="inferred from homology"/>
<keyword evidence="6" id="KW-1185">Reference proteome</keyword>
<sequence length="408" mass="44053">MEFGRGMKAQTNYAVPDPAYYLQHGVQLVRVPVQIDRLVPDPGHELNVAVLQELRGIVAADTAAGAITVVDPHGYGYMNKDGHPRDILTDQSGRADYVDLMRRLGQAFAGDGHVALGLMNEPHAGGDPAYIPIWNDAIAAIRQSGFHGTVLVPHAHWSAASDISPARPFPDGIVDLQRNWVLELHSYLDPDGTGTYRQAVLSPDIGVSRLAGAIAWSRQSHIRIFLGETGGPASPIGVTALANMFSQVAAAPDVFWGVALWGAGPWWKPNYPMRLDPIDHVMRPQMAVLEHQIAPEQVYLATDPDVPEVVVTIRLDGRAVADDAHVQASRLQGPQAVPVMGTLPPGCHVMQVVVHQSNASNAARIYLVGSTWKDRRNSDDAFAGSNNGNITFHVRIPGKDDVINGACH</sequence>
<evidence type="ECO:0000256" key="1">
    <source>
        <dbReference type="ARBA" id="ARBA00022801"/>
    </source>
</evidence>
<feature type="domain" description="Glycoside hydrolase family 5" evidence="4">
    <location>
        <begin position="23"/>
        <end position="233"/>
    </location>
</feature>
<evidence type="ECO:0000313" key="5">
    <source>
        <dbReference type="EMBL" id="QKE90937.1"/>
    </source>
</evidence>